<feature type="compositionally biased region" description="Basic residues" evidence="1">
    <location>
        <begin position="218"/>
        <end position="227"/>
    </location>
</feature>
<proteinExistence type="predicted"/>
<evidence type="ECO:0000313" key="3">
    <source>
        <dbReference type="Proteomes" id="UP001189429"/>
    </source>
</evidence>
<feature type="region of interest" description="Disordered" evidence="1">
    <location>
        <begin position="158"/>
        <end position="227"/>
    </location>
</feature>
<name>A0ABN9Q7X4_9DINO</name>
<feature type="region of interest" description="Disordered" evidence="1">
    <location>
        <begin position="53"/>
        <end position="86"/>
    </location>
</feature>
<dbReference type="EMBL" id="CAUYUJ010002684">
    <property type="protein sequence ID" value="CAK0801902.1"/>
    <property type="molecule type" value="Genomic_DNA"/>
</dbReference>
<reference evidence="2" key="1">
    <citation type="submission" date="2023-10" db="EMBL/GenBank/DDBJ databases">
        <authorList>
            <person name="Chen Y."/>
            <person name="Shah S."/>
            <person name="Dougan E. K."/>
            <person name="Thang M."/>
            <person name="Chan C."/>
        </authorList>
    </citation>
    <scope>NUCLEOTIDE SEQUENCE [LARGE SCALE GENOMIC DNA]</scope>
</reference>
<dbReference type="Proteomes" id="UP001189429">
    <property type="component" value="Unassembled WGS sequence"/>
</dbReference>
<protein>
    <submittedName>
        <fullName evidence="2">Uncharacterized protein</fullName>
    </submittedName>
</protein>
<gene>
    <name evidence="2" type="ORF">PCOR1329_LOCUS9608</name>
</gene>
<feature type="compositionally biased region" description="Basic and acidic residues" evidence="1">
    <location>
        <begin position="131"/>
        <end position="140"/>
    </location>
</feature>
<feature type="compositionally biased region" description="Basic and acidic residues" evidence="1">
    <location>
        <begin position="65"/>
        <end position="83"/>
    </location>
</feature>
<evidence type="ECO:0000256" key="1">
    <source>
        <dbReference type="SAM" id="MobiDB-lite"/>
    </source>
</evidence>
<organism evidence="2 3">
    <name type="scientific">Prorocentrum cordatum</name>
    <dbReference type="NCBI Taxonomy" id="2364126"/>
    <lineage>
        <taxon>Eukaryota</taxon>
        <taxon>Sar</taxon>
        <taxon>Alveolata</taxon>
        <taxon>Dinophyceae</taxon>
        <taxon>Prorocentrales</taxon>
        <taxon>Prorocentraceae</taxon>
        <taxon>Prorocentrum</taxon>
    </lineage>
</organism>
<evidence type="ECO:0000313" key="2">
    <source>
        <dbReference type="EMBL" id="CAK0801902.1"/>
    </source>
</evidence>
<feature type="non-terminal residue" evidence="2">
    <location>
        <position position="1"/>
    </location>
</feature>
<comment type="caution">
    <text evidence="2">The sequence shown here is derived from an EMBL/GenBank/DDBJ whole genome shotgun (WGS) entry which is preliminary data.</text>
</comment>
<feature type="region of interest" description="Disordered" evidence="1">
    <location>
        <begin position="99"/>
        <end position="140"/>
    </location>
</feature>
<feature type="compositionally biased region" description="Low complexity" evidence="1">
    <location>
        <begin position="205"/>
        <end position="217"/>
    </location>
</feature>
<feature type="compositionally biased region" description="Low complexity" evidence="1">
    <location>
        <begin position="115"/>
        <end position="130"/>
    </location>
</feature>
<keyword evidence="3" id="KW-1185">Reference proteome</keyword>
<feature type="non-terminal residue" evidence="2">
    <location>
        <position position="227"/>
    </location>
</feature>
<sequence>VRCALLHGLPPGLLTQKACERPREVPDRTEEAWRQVALADRMKHAYARPRFMPTVTLSGPPRQRRTSDSRGIRRPRRENDAGPRRHRVLLLRLHRAADGVGREHQGAPARGDVVLPAGGPDGDAGPLHLPDAAREGERENGRHPVEVHARHGPEHPAELLPQQRAQGGGCPRPALRQCLTAQAEPAPRPGRHAAPGHRPDGPASGRARAAQGAEQRLRARPGARLRG</sequence>
<accession>A0ABN9Q7X4</accession>